<evidence type="ECO:0000256" key="3">
    <source>
        <dbReference type="ARBA" id="ARBA00022989"/>
    </source>
</evidence>
<organism evidence="7 8">
    <name type="scientific">Seiridium cardinale</name>
    <dbReference type="NCBI Taxonomy" id="138064"/>
    <lineage>
        <taxon>Eukaryota</taxon>
        <taxon>Fungi</taxon>
        <taxon>Dikarya</taxon>
        <taxon>Ascomycota</taxon>
        <taxon>Pezizomycotina</taxon>
        <taxon>Sordariomycetes</taxon>
        <taxon>Xylariomycetidae</taxon>
        <taxon>Amphisphaeriales</taxon>
        <taxon>Sporocadaceae</taxon>
        <taxon>Seiridium</taxon>
    </lineage>
</organism>
<name>A0ABR2Y3B9_9PEZI</name>
<dbReference type="Gene3D" id="1.20.1740.10">
    <property type="entry name" value="Amino acid/polyamine transporter I"/>
    <property type="match status" value="1"/>
</dbReference>
<dbReference type="Pfam" id="PF13520">
    <property type="entry name" value="AA_permease_2"/>
    <property type="match status" value="1"/>
</dbReference>
<keyword evidence="8" id="KW-1185">Reference proteome</keyword>
<dbReference type="PANTHER" id="PTHR11785:SF382">
    <property type="entry name" value="LOW-AFFINITY METHIONINE PERMEASE"/>
    <property type="match status" value="1"/>
</dbReference>
<feature type="transmembrane region" description="Helical" evidence="6">
    <location>
        <begin position="95"/>
        <end position="115"/>
    </location>
</feature>
<evidence type="ECO:0000256" key="1">
    <source>
        <dbReference type="ARBA" id="ARBA00004141"/>
    </source>
</evidence>
<keyword evidence="4 6" id="KW-0472">Membrane</keyword>
<evidence type="ECO:0000313" key="8">
    <source>
        <dbReference type="Proteomes" id="UP001465668"/>
    </source>
</evidence>
<feature type="transmembrane region" description="Helical" evidence="6">
    <location>
        <begin position="529"/>
        <end position="548"/>
    </location>
</feature>
<reference evidence="7 8" key="1">
    <citation type="submission" date="2024-02" db="EMBL/GenBank/DDBJ databases">
        <title>First draft genome assembly of two strains of Seiridium cardinale.</title>
        <authorList>
            <person name="Emiliani G."/>
            <person name="Scali E."/>
        </authorList>
    </citation>
    <scope>NUCLEOTIDE SEQUENCE [LARGE SCALE GENOMIC DNA]</scope>
    <source>
        <strain evidence="7 8">BM-138-000479</strain>
    </source>
</reference>
<accession>A0ABR2Y3B9</accession>
<evidence type="ECO:0000256" key="5">
    <source>
        <dbReference type="SAM" id="MobiDB-lite"/>
    </source>
</evidence>
<sequence length="696" mass="77624">MASASRPEESTLPTVVRQRAVPGSDDDPSAITASQNIPQLPFDTADDTRDADPRVDAPRTLTQWDVAALIINKMIGTGIFTGPYTVLVDTHSKSIAMGLWAMGFGYTILSMLMYLEYARKLPFTGGELVYLDDLLPRFRLWAYTLYAFYFIFVYTTSTNAMQFASQLVLASYKKASWSDLPQDDISLNLLRFLAVSIITATCLLLYLSNSKSRLLNKATAVTKVLSLLVIAMFGAAYLVRNGSNPNWVADDSIAHEVKWVPAFIVVLYSFHGWENATLVAGEIPSFSILKWGFIWGVSIVGSLYLLVAGILGAAFNWEEGPPPNFTAAYFSTKSKPGGPVSETAAVATAVLIALSAVGSMISVAYTGVRVKQSIGWTNILPWSWLWRRTGPLRPKYSWREVNAEREVTLIFDQDALTHPGSPEGGVILYWLTTVVWICLSASSTDITYAVNFAGNMLVYGHFFVEGLVGIGFIWFDPFQDRFQNTGYPALDWYRKESDRNPAAWMRQVPAQKGQYWSLNRLRDGPLQTLLGVIILAFSLVIVISDPIAQADGRAALAVIGGVLAVGWIYWWLFVRYDSAVHIYKLLGYDLIQHTHGVDDFPSDPTRICHWCISLHTGHRHPHDSYLSFNEFLLRGKPRPRLLYTIFGDGSQAAYLIRSWSDFVAALRGSLSSDETDPLNNSIPLETEPRIYRNNYI</sequence>
<feature type="compositionally biased region" description="Basic and acidic residues" evidence="5">
    <location>
        <begin position="46"/>
        <end position="55"/>
    </location>
</feature>
<feature type="transmembrane region" description="Helical" evidence="6">
    <location>
        <begin position="456"/>
        <end position="475"/>
    </location>
</feature>
<evidence type="ECO:0000256" key="4">
    <source>
        <dbReference type="ARBA" id="ARBA00023136"/>
    </source>
</evidence>
<dbReference type="PANTHER" id="PTHR11785">
    <property type="entry name" value="AMINO ACID TRANSPORTER"/>
    <property type="match status" value="1"/>
</dbReference>
<dbReference type="InterPro" id="IPR050598">
    <property type="entry name" value="AminoAcid_Transporter"/>
</dbReference>
<keyword evidence="3 6" id="KW-1133">Transmembrane helix</keyword>
<evidence type="ECO:0000256" key="6">
    <source>
        <dbReference type="SAM" id="Phobius"/>
    </source>
</evidence>
<feature type="transmembrane region" description="Helical" evidence="6">
    <location>
        <begin position="554"/>
        <end position="574"/>
    </location>
</feature>
<feature type="region of interest" description="Disordered" evidence="5">
    <location>
        <begin position="1"/>
        <end position="55"/>
    </location>
</feature>
<dbReference type="EMBL" id="JARVKM010000006">
    <property type="protein sequence ID" value="KAK9780537.1"/>
    <property type="molecule type" value="Genomic_DNA"/>
</dbReference>
<dbReference type="InterPro" id="IPR002293">
    <property type="entry name" value="AA/rel_permease1"/>
</dbReference>
<feature type="transmembrane region" description="Helical" evidence="6">
    <location>
        <begin position="259"/>
        <end position="281"/>
    </location>
</feature>
<feature type="transmembrane region" description="Helical" evidence="6">
    <location>
        <begin position="220"/>
        <end position="239"/>
    </location>
</feature>
<feature type="transmembrane region" description="Helical" evidence="6">
    <location>
        <begin position="293"/>
        <end position="315"/>
    </location>
</feature>
<proteinExistence type="predicted"/>
<dbReference type="Proteomes" id="UP001465668">
    <property type="component" value="Unassembled WGS sequence"/>
</dbReference>
<keyword evidence="2 6" id="KW-0812">Transmembrane</keyword>
<feature type="transmembrane region" description="Helical" evidence="6">
    <location>
        <begin position="344"/>
        <end position="365"/>
    </location>
</feature>
<feature type="transmembrane region" description="Helical" evidence="6">
    <location>
        <begin position="189"/>
        <end position="208"/>
    </location>
</feature>
<protein>
    <submittedName>
        <fullName evidence="7">Amino acid transporter transmembrane domain-containing protein</fullName>
    </submittedName>
</protein>
<comment type="subcellular location">
    <subcellularLocation>
        <location evidence="1">Membrane</location>
        <topology evidence="1">Multi-pass membrane protein</topology>
    </subcellularLocation>
</comment>
<evidence type="ECO:0000313" key="7">
    <source>
        <dbReference type="EMBL" id="KAK9780537.1"/>
    </source>
</evidence>
<feature type="transmembrane region" description="Helical" evidence="6">
    <location>
        <begin position="146"/>
        <end position="169"/>
    </location>
</feature>
<comment type="caution">
    <text evidence="7">The sequence shown here is derived from an EMBL/GenBank/DDBJ whole genome shotgun (WGS) entry which is preliminary data.</text>
</comment>
<gene>
    <name evidence="7" type="ORF">SCAR479_02652</name>
</gene>
<evidence type="ECO:0000256" key="2">
    <source>
        <dbReference type="ARBA" id="ARBA00022692"/>
    </source>
</evidence>
<feature type="transmembrane region" description="Helical" evidence="6">
    <location>
        <begin position="427"/>
        <end position="450"/>
    </location>
</feature>